<evidence type="ECO:0000313" key="2">
    <source>
        <dbReference type="EMBL" id="KXS97527.1"/>
    </source>
</evidence>
<name>A0A139H4Z8_9PEZI</name>
<dbReference type="OrthoDB" id="4179303at2759"/>
<dbReference type="STRING" id="321146.A0A139H4Z8"/>
<feature type="compositionally biased region" description="Acidic residues" evidence="1">
    <location>
        <begin position="407"/>
        <end position="418"/>
    </location>
</feature>
<protein>
    <submittedName>
        <fullName evidence="2">Uncharacterized protein</fullName>
    </submittedName>
</protein>
<feature type="compositionally biased region" description="Basic and acidic residues" evidence="1">
    <location>
        <begin position="419"/>
        <end position="428"/>
    </location>
</feature>
<reference evidence="2 3" key="1">
    <citation type="submission" date="2015-07" db="EMBL/GenBank/DDBJ databases">
        <title>Comparative genomics of the Sigatoka disease complex on banana suggests a link between parallel evolutionary changes in Pseudocercospora fijiensis and Pseudocercospora eumusae and increased virulence on the banana host.</title>
        <authorList>
            <person name="Chang T.-C."/>
            <person name="Salvucci A."/>
            <person name="Crous P.W."/>
            <person name="Stergiopoulos I."/>
        </authorList>
    </citation>
    <scope>NUCLEOTIDE SEQUENCE [LARGE SCALE GENOMIC DNA]</scope>
    <source>
        <strain evidence="2 3">CBS 114824</strain>
    </source>
</reference>
<dbReference type="AlphaFoldDB" id="A0A139H4Z8"/>
<keyword evidence="3" id="KW-1185">Reference proteome</keyword>
<feature type="compositionally biased region" description="Basic and acidic residues" evidence="1">
    <location>
        <begin position="450"/>
        <end position="459"/>
    </location>
</feature>
<organism evidence="2 3">
    <name type="scientific">Pseudocercospora eumusae</name>
    <dbReference type="NCBI Taxonomy" id="321146"/>
    <lineage>
        <taxon>Eukaryota</taxon>
        <taxon>Fungi</taxon>
        <taxon>Dikarya</taxon>
        <taxon>Ascomycota</taxon>
        <taxon>Pezizomycotina</taxon>
        <taxon>Dothideomycetes</taxon>
        <taxon>Dothideomycetidae</taxon>
        <taxon>Mycosphaerellales</taxon>
        <taxon>Mycosphaerellaceae</taxon>
        <taxon>Pseudocercospora</taxon>
    </lineage>
</organism>
<dbReference type="EMBL" id="LFZN01000140">
    <property type="protein sequence ID" value="KXS97527.1"/>
    <property type="molecule type" value="Genomic_DNA"/>
</dbReference>
<proteinExistence type="predicted"/>
<comment type="caution">
    <text evidence="2">The sequence shown here is derived from an EMBL/GenBank/DDBJ whole genome shotgun (WGS) entry which is preliminary data.</text>
</comment>
<accession>A0A139H4Z8</accession>
<feature type="compositionally biased region" description="Polar residues" evidence="1">
    <location>
        <begin position="462"/>
        <end position="473"/>
    </location>
</feature>
<evidence type="ECO:0000256" key="1">
    <source>
        <dbReference type="SAM" id="MobiDB-lite"/>
    </source>
</evidence>
<gene>
    <name evidence="2" type="ORF">AC578_4601</name>
</gene>
<dbReference type="Proteomes" id="UP000070133">
    <property type="component" value="Unassembled WGS sequence"/>
</dbReference>
<feature type="compositionally biased region" description="Acidic residues" evidence="1">
    <location>
        <begin position="429"/>
        <end position="449"/>
    </location>
</feature>
<sequence length="519" mass="59925">MTAGIIEWPTELIERILSFVQPEHHDKEVSIDQRKHLSVESFEPAPDRSRGSISDIGRFRCVCKRFEEIGRPVLFTRVTIRFSAKGLKTLQNLAASAHLACLVERFTYLVPYFYDDDANDLDALSEDLQRTGLRNTDIDSLRRKRTEQRAICSNEDDVLILKQAIARFTKLKLVQLLRVADSEDRMLLSYLSRHEDARSVLNLDWSRACSHAARTIITALLTSINVPWSRFSLLQLSPESAQYLSTLAERLEVLTLHFDDNEDLDAKVQELSTVFKEVFTRARSMRAVHVGFPSHRPLTLPLKTVFHDVRWEKLVAFGVQGWELEQDEIFDMVRRHPGLRGLRLRDVHLKEGSLWKDVLKVLRAEMHELQWVSLRRIGYTQYYHSQQFTQDVGTELPDFNELSQSSSDEEEEAQDDESEAGRRYSYRDGDDEDDDEEGDEEDEDEDSDDEHGPEAHEVDFPNLNSPDTPTSAPWCTCSGGGGRLESAEELDDDGLRVDNNKRKYWERWVLRRCPEHGES</sequence>
<feature type="region of interest" description="Disordered" evidence="1">
    <location>
        <begin position="397"/>
        <end position="493"/>
    </location>
</feature>
<evidence type="ECO:0000313" key="3">
    <source>
        <dbReference type="Proteomes" id="UP000070133"/>
    </source>
</evidence>